<gene>
    <name evidence="1" type="ORF">HJG60_002964</name>
</gene>
<dbReference type="AlphaFoldDB" id="A0A833YUM4"/>
<keyword evidence="1" id="KW-0418">Kinase</keyword>
<sequence length="102" mass="11262">MKATGEATNGRGGPTAVRKRTGIVNHVISLKNLIDVPLGLFTRLLSKLASWGYFKKQSLIQLFASFLKIDSKRDIFKVKGAPCTSLLKLHTLLKRTLSPIII</sequence>
<name>A0A833YUM4_9CHIR</name>
<dbReference type="Proteomes" id="UP000664940">
    <property type="component" value="Unassembled WGS sequence"/>
</dbReference>
<keyword evidence="1" id="KW-0808">Transferase</keyword>
<reference evidence="1 2" key="1">
    <citation type="journal article" date="2020" name="Nature">
        <title>Six reference-quality genomes reveal evolution of bat adaptations.</title>
        <authorList>
            <person name="Jebb D."/>
            <person name="Huang Z."/>
            <person name="Pippel M."/>
            <person name="Hughes G.M."/>
            <person name="Lavrichenko K."/>
            <person name="Devanna P."/>
            <person name="Winkler S."/>
            <person name="Jermiin L.S."/>
            <person name="Skirmuntt E.C."/>
            <person name="Katzourakis A."/>
            <person name="Burkitt-Gray L."/>
            <person name="Ray D.A."/>
            <person name="Sullivan K.A.M."/>
            <person name="Roscito J.G."/>
            <person name="Kirilenko B.M."/>
            <person name="Davalos L.M."/>
            <person name="Corthals A.P."/>
            <person name="Power M.L."/>
            <person name="Jones G."/>
            <person name="Ransome R.D."/>
            <person name="Dechmann D.K.N."/>
            <person name="Locatelli A.G."/>
            <person name="Puechmaille S.J."/>
            <person name="Fedrigo O."/>
            <person name="Jarvis E.D."/>
            <person name="Hiller M."/>
            <person name="Vernes S.C."/>
            <person name="Myers E.W."/>
            <person name="Teeling E.C."/>
        </authorList>
    </citation>
    <scope>NUCLEOTIDE SEQUENCE [LARGE SCALE GENOMIC DNA]</scope>
    <source>
        <strain evidence="1">Bat1K_MPI-CBG_1</strain>
    </source>
</reference>
<comment type="caution">
    <text evidence="1">The sequence shown here is derived from an EMBL/GenBank/DDBJ whole genome shotgun (WGS) entry which is preliminary data.</text>
</comment>
<dbReference type="EMBL" id="JABVXQ010000013">
    <property type="protein sequence ID" value="KAF6080813.1"/>
    <property type="molecule type" value="Genomic_DNA"/>
</dbReference>
<dbReference type="GO" id="GO:0016301">
    <property type="term" value="F:kinase activity"/>
    <property type="evidence" value="ECO:0007669"/>
    <property type="project" value="UniProtKB-KW"/>
</dbReference>
<protein>
    <submittedName>
        <fullName evidence="1">CDC like kinase 4</fullName>
    </submittedName>
</protein>
<proteinExistence type="predicted"/>
<evidence type="ECO:0000313" key="2">
    <source>
        <dbReference type="Proteomes" id="UP000664940"/>
    </source>
</evidence>
<accession>A0A833YUM4</accession>
<evidence type="ECO:0000313" key="1">
    <source>
        <dbReference type="EMBL" id="KAF6080813.1"/>
    </source>
</evidence>
<organism evidence="1 2">
    <name type="scientific">Phyllostomus discolor</name>
    <name type="common">pale spear-nosed bat</name>
    <dbReference type="NCBI Taxonomy" id="89673"/>
    <lineage>
        <taxon>Eukaryota</taxon>
        <taxon>Metazoa</taxon>
        <taxon>Chordata</taxon>
        <taxon>Craniata</taxon>
        <taxon>Vertebrata</taxon>
        <taxon>Euteleostomi</taxon>
        <taxon>Mammalia</taxon>
        <taxon>Eutheria</taxon>
        <taxon>Laurasiatheria</taxon>
        <taxon>Chiroptera</taxon>
        <taxon>Yangochiroptera</taxon>
        <taxon>Phyllostomidae</taxon>
        <taxon>Phyllostominae</taxon>
        <taxon>Phyllostomus</taxon>
    </lineage>
</organism>